<dbReference type="GO" id="GO:0008955">
    <property type="term" value="F:peptidoglycan glycosyltransferase activity"/>
    <property type="evidence" value="ECO:0007669"/>
    <property type="project" value="UniProtKB-EC"/>
</dbReference>
<keyword evidence="6" id="KW-0328">Glycosyltransferase</keyword>
<dbReference type="EMBL" id="AZGO01000041">
    <property type="protein sequence ID" value="KRM37059.1"/>
    <property type="molecule type" value="Genomic_DNA"/>
</dbReference>
<dbReference type="SUPFAM" id="SSF53955">
    <property type="entry name" value="Lysozyme-like"/>
    <property type="match status" value="1"/>
</dbReference>
<dbReference type="GO" id="GO:0009252">
    <property type="term" value="P:peptidoglycan biosynthetic process"/>
    <property type="evidence" value="ECO:0007669"/>
    <property type="project" value="UniProtKB-KW"/>
</dbReference>
<evidence type="ECO:0000256" key="4">
    <source>
        <dbReference type="ARBA" id="ARBA00022645"/>
    </source>
</evidence>
<evidence type="ECO:0000313" key="20">
    <source>
        <dbReference type="EMBL" id="KRM37059.1"/>
    </source>
</evidence>
<evidence type="ECO:0000256" key="12">
    <source>
        <dbReference type="ARBA" id="ARBA00022989"/>
    </source>
</evidence>
<dbReference type="InterPro" id="IPR023346">
    <property type="entry name" value="Lysozyme-like_dom_sf"/>
</dbReference>
<evidence type="ECO:0000256" key="13">
    <source>
        <dbReference type="ARBA" id="ARBA00023136"/>
    </source>
</evidence>
<keyword evidence="15" id="KW-0961">Cell wall biogenesis/degradation</keyword>
<comment type="similarity">
    <text evidence="2">In the N-terminal section; belongs to the glycosyltransferase 51 family.</text>
</comment>
<dbReference type="InterPro" id="IPR001460">
    <property type="entry name" value="PCN-bd_Tpept"/>
</dbReference>
<evidence type="ECO:0000256" key="6">
    <source>
        <dbReference type="ARBA" id="ARBA00022676"/>
    </source>
</evidence>
<comment type="catalytic activity">
    <reaction evidence="17">
        <text>[GlcNAc-(1-&gt;4)-Mur2Ac(oyl-L-Ala-gamma-D-Glu-L-Lys-D-Ala-D-Ala)](n)-di-trans,octa-cis-undecaprenyl diphosphate + beta-D-GlcNAc-(1-&gt;4)-Mur2Ac(oyl-L-Ala-gamma-D-Glu-L-Lys-D-Ala-D-Ala)-di-trans,octa-cis-undecaprenyl diphosphate = [GlcNAc-(1-&gt;4)-Mur2Ac(oyl-L-Ala-gamma-D-Glu-L-Lys-D-Ala-D-Ala)](n+1)-di-trans,octa-cis-undecaprenyl diphosphate + di-trans,octa-cis-undecaprenyl diphosphate + H(+)</text>
        <dbReference type="Rhea" id="RHEA:23708"/>
        <dbReference type="Rhea" id="RHEA-COMP:9602"/>
        <dbReference type="Rhea" id="RHEA-COMP:9603"/>
        <dbReference type="ChEBI" id="CHEBI:15378"/>
        <dbReference type="ChEBI" id="CHEBI:58405"/>
        <dbReference type="ChEBI" id="CHEBI:60033"/>
        <dbReference type="ChEBI" id="CHEBI:78435"/>
        <dbReference type="EC" id="2.4.99.28"/>
    </reaction>
</comment>
<evidence type="ECO:0000256" key="17">
    <source>
        <dbReference type="ARBA" id="ARBA00049902"/>
    </source>
</evidence>
<dbReference type="GO" id="GO:0006508">
    <property type="term" value="P:proteolysis"/>
    <property type="evidence" value="ECO:0007669"/>
    <property type="project" value="UniProtKB-KW"/>
</dbReference>
<dbReference type="AlphaFoldDB" id="A0A922PV91"/>
<dbReference type="GO" id="GO:0009002">
    <property type="term" value="F:serine-type D-Ala-D-Ala carboxypeptidase activity"/>
    <property type="evidence" value="ECO:0007669"/>
    <property type="project" value="UniProtKB-EC"/>
</dbReference>
<dbReference type="Proteomes" id="UP000051085">
    <property type="component" value="Unassembled WGS sequence"/>
</dbReference>
<evidence type="ECO:0000256" key="7">
    <source>
        <dbReference type="ARBA" id="ARBA00022679"/>
    </source>
</evidence>
<dbReference type="Gene3D" id="3.40.710.10">
    <property type="entry name" value="DD-peptidase/beta-lactamase superfamily"/>
    <property type="match status" value="1"/>
</dbReference>
<feature type="domain" description="Glycosyl transferase family 51" evidence="19">
    <location>
        <begin position="121"/>
        <end position="295"/>
    </location>
</feature>
<keyword evidence="12" id="KW-1133">Transmembrane helix</keyword>
<sequence length="741" mass="82840">MVSSRLYAKMTNSQVMNGRMKMKREPQKRPFKEQVVAWLKSSAARIWAVLKRVGRRIKKWVGRFWYRYQLTRWIIAVCLALFLIMSIHLTFVAKTADVKNLKNRLERTTVIYDRNKQSAGSLYAQKGTYVNLDRISKNVPNAVLSTEDRNFYKEHGFSIKGLGRAGFLLVKNKLLHRDYISGGGSTITQQLVKNAFLTQQQTFSRKAREIFIAIEVENQYSKNEILTMYLNNAYFGHGVWGVQDAAKRYFNENASELTVPQAATLAGMLTSPGIYDPIDHPAATKQRRNLVLQLMVENHKLTQTQANQYKQTPLATSNGYAPSDTYKYPYFFDAVIAEAESKYDISEKDIMNNGYKIYTTLDQGQQRSMQQTYDDDDNFPVNAADGTKVQSASVAMDPKTGGVTAVVGGRGKHVFRGFNRATQMRRQPGSTIKPIVVYTPALEHGYFYDSTLQDKKQSYGTNHYTPKNYDDTYSGSVPMYKALYESLNAPAVWLLNKIGVNQGYAMAEKFDLPVEKSDKNLALALGGMTKGVSVQQMARAYATFDNEGQMPSAHYITKIEDASGRVIVQNKGNKTKHVISAKTAREMTSMMIGVYAHGTGASAKPAGYTLAGKTGTTNSGIKGAEDGDRDKWMIGYTPDVVVATWEGYDDTNASHALADITDRNINVLFKSEMTGILDNTPGTKFTVKDAQKRAQDNTSKSGGGWKSLFNNDGDLLNQFNQSVNNFSNKAGQWWSGVKSLF</sequence>
<evidence type="ECO:0000259" key="19">
    <source>
        <dbReference type="Pfam" id="PF00912"/>
    </source>
</evidence>
<dbReference type="Pfam" id="PF00905">
    <property type="entry name" value="Transpeptidase"/>
    <property type="match status" value="1"/>
</dbReference>
<keyword evidence="7" id="KW-0808">Transferase</keyword>
<dbReference type="Gene3D" id="1.10.3810.10">
    <property type="entry name" value="Biosynthetic peptidoglycan transglycosylase-like"/>
    <property type="match status" value="1"/>
</dbReference>
<keyword evidence="11" id="KW-0573">Peptidoglycan synthesis</keyword>
<comment type="similarity">
    <text evidence="1">In the C-terminal section; belongs to the transpeptidase family.</text>
</comment>
<dbReference type="NCBIfam" id="TIGR02074">
    <property type="entry name" value="PBP_1a_fam"/>
    <property type="match status" value="1"/>
</dbReference>
<keyword evidence="4" id="KW-0121">Carboxypeptidase</keyword>
<proteinExistence type="inferred from homology"/>
<evidence type="ECO:0000256" key="9">
    <source>
        <dbReference type="ARBA" id="ARBA00022801"/>
    </source>
</evidence>
<organism evidence="20 21">
    <name type="scientific">Limosilactobacillus pontis DSM 8475</name>
    <dbReference type="NCBI Taxonomy" id="1423794"/>
    <lineage>
        <taxon>Bacteria</taxon>
        <taxon>Bacillati</taxon>
        <taxon>Bacillota</taxon>
        <taxon>Bacilli</taxon>
        <taxon>Lactobacillales</taxon>
        <taxon>Lactobacillaceae</taxon>
        <taxon>Limosilactobacillus</taxon>
    </lineage>
</organism>
<dbReference type="PANTHER" id="PTHR32282:SF32">
    <property type="entry name" value="PENICILLIN-BINDING PROTEIN 2A"/>
    <property type="match status" value="1"/>
</dbReference>
<gene>
    <name evidence="20" type="ORF">FD34_GL001506</name>
</gene>
<evidence type="ECO:0000313" key="21">
    <source>
        <dbReference type="Proteomes" id="UP000051085"/>
    </source>
</evidence>
<keyword evidence="5" id="KW-0645">Protease</keyword>
<dbReference type="GO" id="GO:0008658">
    <property type="term" value="F:penicillin binding"/>
    <property type="evidence" value="ECO:0007669"/>
    <property type="project" value="InterPro"/>
</dbReference>
<evidence type="ECO:0000256" key="5">
    <source>
        <dbReference type="ARBA" id="ARBA00022670"/>
    </source>
</evidence>
<evidence type="ECO:0000256" key="15">
    <source>
        <dbReference type="ARBA" id="ARBA00023316"/>
    </source>
</evidence>
<dbReference type="GO" id="GO:0030288">
    <property type="term" value="C:outer membrane-bounded periplasmic space"/>
    <property type="evidence" value="ECO:0007669"/>
    <property type="project" value="TreeGrafter"/>
</dbReference>
<dbReference type="GO" id="GO:0008360">
    <property type="term" value="P:regulation of cell shape"/>
    <property type="evidence" value="ECO:0007669"/>
    <property type="project" value="UniProtKB-KW"/>
</dbReference>
<evidence type="ECO:0000256" key="8">
    <source>
        <dbReference type="ARBA" id="ARBA00022692"/>
    </source>
</evidence>
<evidence type="ECO:0000256" key="10">
    <source>
        <dbReference type="ARBA" id="ARBA00022960"/>
    </source>
</evidence>
<evidence type="ECO:0000256" key="3">
    <source>
        <dbReference type="ARBA" id="ARBA00022475"/>
    </source>
</evidence>
<dbReference type="GO" id="GO:0071555">
    <property type="term" value="P:cell wall organization"/>
    <property type="evidence" value="ECO:0007669"/>
    <property type="project" value="UniProtKB-KW"/>
</dbReference>
<dbReference type="PANTHER" id="PTHR32282">
    <property type="entry name" value="BINDING PROTEIN TRANSPEPTIDASE, PUTATIVE-RELATED"/>
    <property type="match status" value="1"/>
</dbReference>
<comment type="caution">
    <text evidence="20">The sequence shown here is derived from an EMBL/GenBank/DDBJ whole genome shotgun (WGS) entry which is preliminary data.</text>
</comment>
<feature type="domain" description="Penicillin-binding protein transpeptidase" evidence="18">
    <location>
        <begin position="393"/>
        <end position="639"/>
    </location>
</feature>
<dbReference type="Pfam" id="PF00912">
    <property type="entry name" value="Transgly"/>
    <property type="match status" value="1"/>
</dbReference>
<dbReference type="InterPro" id="IPR001264">
    <property type="entry name" value="Glyco_trans_51"/>
</dbReference>
<keyword evidence="14" id="KW-0511">Multifunctional enzyme</keyword>
<dbReference type="FunFam" id="1.10.3810.10:FF:000001">
    <property type="entry name" value="Penicillin-binding protein 1A"/>
    <property type="match status" value="1"/>
</dbReference>
<name>A0A922PV91_9LACO</name>
<dbReference type="SUPFAM" id="SSF56601">
    <property type="entry name" value="beta-lactamase/transpeptidase-like"/>
    <property type="match status" value="1"/>
</dbReference>
<dbReference type="InterPro" id="IPR050396">
    <property type="entry name" value="Glycosyltr_51/Transpeptidase"/>
</dbReference>
<keyword evidence="8" id="KW-0812">Transmembrane</keyword>
<keyword evidence="3" id="KW-1003">Cell membrane</keyword>
<reference evidence="20 21" key="1">
    <citation type="journal article" date="2015" name="Genome Announc.">
        <title>Expanding the biotechnology potential of lactobacilli through comparative genomics of 213 strains and associated genera.</title>
        <authorList>
            <person name="Sun Z."/>
            <person name="Harris H.M."/>
            <person name="McCann A."/>
            <person name="Guo C."/>
            <person name="Argimon S."/>
            <person name="Zhang W."/>
            <person name="Yang X."/>
            <person name="Jeffery I.B."/>
            <person name="Cooney J.C."/>
            <person name="Kagawa T.F."/>
            <person name="Liu W."/>
            <person name="Song Y."/>
            <person name="Salvetti E."/>
            <person name="Wrobel A."/>
            <person name="Rasinkangas P."/>
            <person name="Parkhill J."/>
            <person name="Rea M.C."/>
            <person name="O'Sullivan O."/>
            <person name="Ritari J."/>
            <person name="Douillard F.P."/>
            <person name="Paul Ross R."/>
            <person name="Yang R."/>
            <person name="Briner A.E."/>
            <person name="Felis G.E."/>
            <person name="de Vos W.M."/>
            <person name="Barrangou R."/>
            <person name="Klaenhammer T.R."/>
            <person name="Caufield P.W."/>
            <person name="Cui Y."/>
            <person name="Zhang H."/>
            <person name="O'Toole P.W."/>
        </authorList>
    </citation>
    <scope>NUCLEOTIDE SEQUENCE [LARGE SCALE GENOMIC DNA]</scope>
    <source>
        <strain evidence="20 21">DSM 8475</strain>
    </source>
</reference>
<dbReference type="InterPro" id="IPR012338">
    <property type="entry name" value="Beta-lactam/transpept-like"/>
</dbReference>
<evidence type="ECO:0000256" key="1">
    <source>
        <dbReference type="ARBA" id="ARBA00007090"/>
    </source>
</evidence>
<evidence type="ECO:0000256" key="2">
    <source>
        <dbReference type="ARBA" id="ARBA00007739"/>
    </source>
</evidence>
<dbReference type="InterPro" id="IPR036950">
    <property type="entry name" value="PBP_transglycosylase"/>
</dbReference>
<comment type="catalytic activity">
    <reaction evidence="16">
        <text>Preferential cleavage: (Ac)2-L-Lys-D-Ala-|-D-Ala. Also transpeptidation of peptidyl-alanyl moieties that are N-acyl substituents of D-alanine.</text>
        <dbReference type="EC" id="3.4.16.4"/>
    </reaction>
</comment>
<protein>
    <submittedName>
        <fullName evidence="20">Penicillin-binding protein, 1A family</fullName>
    </submittedName>
</protein>
<evidence type="ECO:0000256" key="16">
    <source>
        <dbReference type="ARBA" id="ARBA00034000"/>
    </source>
</evidence>
<accession>A0A922PV91</accession>
<evidence type="ECO:0000256" key="14">
    <source>
        <dbReference type="ARBA" id="ARBA00023268"/>
    </source>
</evidence>
<keyword evidence="13" id="KW-0472">Membrane</keyword>
<keyword evidence="10" id="KW-0133">Cell shape</keyword>
<evidence type="ECO:0000259" key="18">
    <source>
        <dbReference type="Pfam" id="PF00905"/>
    </source>
</evidence>
<evidence type="ECO:0000256" key="11">
    <source>
        <dbReference type="ARBA" id="ARBA00022984"/>
    </source>
</evidence>
<dbReference type="Gene3D" id="6.20.370.110">
    <property type="match status" value="1"/>
</dbReference>
<keyword evidence="9" id="KW-0378">Hydrolase</keyword>